<keyword evidence="2" id="KW-0238">DNA-binding</keyword>
<protein>
    <submittedName>
        <fullName evidence="5">RpiR family transcriptional regulator</fullName>
    </submittedName>
</protein>
<dbReference type="InterPro" id="IPR046348">
    <property type="entry name" value="SIS_dom_sf"/>
</dbReference>
<proteinExistence type="predicted"/>
<reference evidence="5 6" key="1">
    <citation type="submission" date="2016-03" db="EMBL/GenBank/DDBJ databases">
        <title>Complete genome of Aminobacter aminovorans KCTC 2477.</title>
        <authorList>
            <person name="Kim K.M."/>
        </authorList>
    </citation>
    <scope>NUCLEOTIDE SEQUENCE [LARGE SCALE GENOMIC DNA]</scope>
    <source>
        <strain evidence="5 6">KCTC 2477</strain>
        <plasmid evidence="5 6">pAA03</plasmid>
    </source>
</reference>
<name>A0AAC8YVQ1_AMIAI</name>
<evidence type="ECO:0000256" key="3">
    <source>
        <dbReference type="ARBA" id="ARBA00023163"/>
    </source>
</evidence>
<dbReference type="KEGG" id="aak:AA2016_6430"/>
<dbReference type="PROSITE" id="PS51071">
    <property type="entry name" value="HTH_RPIR"/>
    <property type="match status" value="1"/>
</dbReference>
<dbReference type="GO" id="GO:0097367">
    <property type="term" value="F:carbohydrate derivative binding"/>
    <property type="evidence" value="ECO:0007669"/>
    <property type="project" value="InterPro"/>
</dbReference>
<dbReference type="AlphaFoldDB" id="A0AAC8YVQ1"/>
<dbReference type="SUPFAM" id="SSF46689">
    <property type="entry name" value="Homeodomain-like"/>
    <property type="match status" value="1"/>
</dbReference>
<feature type="domain" description="HTH rpiR-type" evidence="4">
    <location>
        <begin position="12"/>
        <end position="88"/>
    </location>
</feature>
<keyword evidence="1" id="KW-0805">Transcription regulation</keyword>
<keyword evidence="5" id="KW-0614">Plasmid</keyword>
<dbReference type="GO" id="GO:0003677">
    <property type="term" value="F:DNA binding"/>
    <property type="evidence" value="ECO:0007669"/>
    <property type="project" value="UniProtKB-KW"/>
</dbReference>
<evidence type="ECO:0000313" key="6">
    <source>
        <dbReference type="Proteomes" id="UP000075755"/>
    </source>
</evidence>
<dbReference type="InterPro" id="IPR009057">
    <property type="entry name" value="Homeodomain-like_sf"/>
</dbReference>
<dbReference type="GO" id="GO:0003700">
    <property type="term" value="F:DNA-binding transcription factor activity"/>
    <property type="evidence" value="ECO:0007669"/>
    <property type="project" value="InterPro"/>
</dbReference>
<dbReference type="InterPro" id="IPR047640">
    <property type="entry name" value="RpiR-like"/>
</dbReference>
<geneLocation type="plasmid" evidence="5 6">
    <name>pAA03</name>
</geneLocation>
<dbReference type="Gene3D" id="3.40.50.10490">
    <property type="entry name" value="Glucose-6-phosphate isomerase like protein, domain 1"/>
    <property type="match status" value="1"/>
</dbReference>
<dbReference type="EMBL" id="CP015008">
    <property type="protein sequence ID" value="AMS45325.1"/>
    <property type="molecule type" value="Genomic_DNA"/>
</dbReference>
<keyword evidence="3" id="KW-0804">Transcription</keyword>
<organism evidence="5 6">
    <name type="scientific">Aminobacter aminovorans</name>
    <name type="common">Chelatobacter heintzii</name>
    <dbReference type="NCBI Taxonomy" id="83263"/>
    <lineage>
        <taxon>Bacteria</taxon>
        <taxon>Pseudomonadati</taxon>
        <taxon>Pseudomonadota</taxon>
        <taxon>Alphaproteobacteria</taxon>
        <taxon>Hyphomicrobiales</taxon>
        <taxon>Phyllobacteriaceae</taxon>
        <taxon>Aminobacter</taxon>
    </lineage>
</organism>
<dbReference type="Proteomes" id="UP000075755">
    <property type="component" value="Plasmid pAA03"/>
</dbReference>
<dbReference type="Pfam" id="PF01380">
    <property type="entry name" value="SIS"/>
    <property type="match status" value="1"/>
</dbReference>
<sequence>MREDDARLSIDTTVQGIIRSSFDRLTRSERQLATALTSHYPMSALGSITTIAEQAGVSTPTVVRMVRKLGFKGFPDFQAHIHEELETTLSNPIAKHDRWANDAPEAHILNRFAEATIANLRETLSGIRTSDFDRARDLLKDQRNHVYIVGGRITKSLAEYLFTHCQVIRPNVTLIAPTPSTWPHYALNMKAGDVLVIFDIRRYEREIETLNRIAAERGVHTILFTDRWKSPVAKTATVVFRVETEAPSAWDSSVVMLFVVEALIEAIQSAAWKTTRDRMKDLEGLLETSQLFRKPRV</sequence>
<gene>
    <name evidence="5" type="ORF">AA2016_6430</name>
</gene>
<dbReference type="InterPro" id="IPR001347">
    <property type="entry name" value="SIS_dom"/>
</dbReference>
<dbReference type="InterPro" id="IPR035472">
    <property type="entry name" value="RpiR-like_SIS"/>
</dbReference>
<dbReference type="PANTHER" id="PTHR30514:SF18">
    <property type="entry name" value="RPIR-FAMILY TRANSCRIPTIONAL REGULATOR"/>
    <property type="match status" value="1"/>
</dbReference>
<evidence type="ECO:0000259" key="4">
    <source>
        <dbReference type="PROSITE" id="PS51071"/>
    </source>
</evidence>
<dbReference type="SUPFAM" id="SSF53697">
    <property type="entry name" value="SIS domain"/>
    <property type="match status" value="1"/>
</dbReference>
<dbReference type="Gene3D" id="1.10.10.10">
    <property type="entry name" value="Winged helix-like DNA-binding domain superfamily/Winged helix DNA-binding domain"/>
    <property type="match status" value="1"/>
</dbReference>
<dbReference type="Pfam" id="PF01418">
    <property type="entry name" value="HTH_6"/>
    <property type="match status" value="1"/>
</dbReference>
<dbReference type="GO" id="GO:1901135">
    <property type="term" value="P:carbohydrate derivative metabolic process"/>
    <property type="evidence" value="ECO:0007669"/>
    <property type="project" value="InterPro"/>
</dbReference>
<accession>A0AAC8YVQ1</accession>
<dbReference type="PANTHER" id="PTHR30514">
    <property type="entry name" value="GLUCOKINASE"/>
    <property type="match status" value="1"/>
</dbReference>
<evidence type="ECO:0000256" key="2">
    <source>
        <dbReference type="ARBA" id="ARBA00023125"/>
    </source>
</evidence>
<dbReference type="InterPro" id="IPR036388">
    <property type="entry name" value="WH-like_DNA-bd_sf"/>
</dbReference>
<evidence type="ECO:0000256" key="1">
    <source>
        <dbReference type="ARBA" id="ARBA00023015"/>
    </source>
</evidence>
<dbReference type="InterPro" id="IPR000281">
    <property type="entry name" value="HTH_RpiR"/>
</dbReference>
<evidence type="ECO:0000313" key="5">
    <source>
        <dbReference type="EMBL" id="AMS45325.1"/>
    </source>
</evidence>
<dbReference type="CDD" id="cd05013">
    <property type="entry name" value="SIS_RpiR"/>
    <property type="match status" value="1"/>
</dbReference>